<name>A0A6G9Y9L2_9NOCA</name>
<dbReference type="InterPro" id="IPR009057">
    <property type="entry name" value="Homeodomain-like_sf"/>
</dbReference>
<dbReference type="AlphaFoldDB" id="A0A6G9Y9L2"/>
<dbReference type="InterPro" id="IPR025246">
    <property type="entry name" value="IS30-like_HTH"/>
</dbReference>
<dbReference type="KEGG" id="nah:F5544_09175"/>
<accession>A0A6G9Y9L2</accession>
<evidence type="ECO:0000313" key="3">
    <source>
        <dbReference type="EMBL" id="QIS09736.1"/>
    </source>
</evidence>
<reference evidence="3 4" key="1">
    <citation type="journal article" date="2019" name="ACS Chem. Biol.">
        <title>Identification and Mobilization of a Cryptic Antibiotic Biosynthesis Gene Locus from a Human-Pathogenic Nocardia Isolate.</title>
        <authorList>
            <person name="Herisse M."/>
            <person name="Ishida K."/>
            <person name="Porter J.L."/>
            <person name="Howden B."/>
            <person name="Hertweck C."/>
            <person name="Stinear T.P."/>
            <person name="Pidot S.J."/>
        </authorList>
    </citation>
    <scope>NUCLEOTIDE SEQUENCE [LARGE SCALE GENOMIC DNA]</scope>
    <source>
        <strain evidence="3 4">AUSMDU00012717</strain>
    </source>
</reference>
<feature type="domain" description="Transposase IS30-like HTH" evidence="2">
    <location>
        <begin position="127"/>
        <end position="167"/>
    </location>
</feature>
<dbReference type="Proteomes" id="UP000503540">
    <property type="component" value="Chromosome"/>
</dbReference>
<keyword evidence="4" id="KW-1185">Reference proteome</keyword>
<proteinExistence type="predicted"/>
<organism evidence="3 4">
    <name type="scientific">Nocardia arthritidis</name>
    <dbReference type="NCBI Taxonomy" id="228602"/>
    <lineage>
        <taxon>Bacteria</taxon>
        <taxon>Bacillati</taxon>
        <taxon>Actinomycetota</taxon>
        <taxon>Actinomycetes</taxon>
        <taxon>Mycobacteriales</taxon>
        <taxon>Nocardiaceae</taxon>
        <taxon>Nocardia</taxon>
    </lineage>
</organism>
<protein>
    <submittedName>
        <fullName evidence="3">Helix-turn-helix domain-containing protein</fullName>
    </submittedName>
</protein>
<dbReference type="Pfam" id="PF13936">
    <property type="entry name" value="HTH_38"/>
    <property type="match status" value="1"/>
</dbReference>
<evidence type="ECO:0000256" key="1">
    <source>
        <dbReference type="SAM" id="MobiDB-lite"/>
    </source>
</evidence>
<sequence>MNQLLEGSLGRDDGRDHRSHLHPGSAVPPDGAMESGVGVRSFRRSVAIATDNLRVFECTRTPVRQMWHVCRIFVRLTQTLSNLPRPLEHLIAKLGEQPAEASSAQRKNLVHKVSSAKSERRPYKPNRKLSPEEVQNLVARYEAGMSIADLARQFGMHTQTVDCHLKRQGVQKRGTFKLSREQVAEGVDLYADGWSTIEIAGKQRRVRIPRRISEKCCASDFLGRYKTVSLADFLHEHRRHMRAL</sequence>
<evidence type="ECO:0000313" key="4">
    <source>
        <dbReference type="Proteomes" id="UP000503540"/>
    </source>
</evidence>
<feature type="region of interest" description="Disordered" evidence="1">
    <location>
        <begin position="1"/>
        <end position="36"/>
    </location>
</feature>
<feature type="region of interest" description="Disordered" evidence="1">
    <location>
        <begin position="98"/>
        <end position="128"/>
    </location>
</feature>
<gene>
    <name evidence="3" type="ORF">F5544_09175</name>
</gene>
<dbReference type="Gene3D" id="1.10.10.60">
    <property type="entry name" value="Homeodomain-like"/>
    <property type="match status" value="1"/>
</dbReference>
<dbReference type="EMBL" id="CP046172">
    <property type="protein sequence ID" value="QIS09736.1"/>
    <property type="molecule type" value="Genomic_DNA"/>
</dbReference>
<evidence type="ECO:0000259" key="2">
    <source>
        <dbReference type="Pfam" id="PF13936"/>
    </source>
</evidence>
<dbReference type="SUPFAM" id="SSF46689">
    <property type="entry name" value="Homeodomain-like"/>
    <property type="match status" value="1"/>
</dbReference>